<evidence type="ECO:0000259" key="1">
    <source>
        <dbReference type="Pfam" id="PF01926"/>
    </source>
</evidence>
<organism evidence="2 4">
    <name type="scientific">Rotaria sordida</name>
    <dbReference type="NCBI Taxonomy" id="392033"/>
    <lineage>
        <taxon>Eukaryota</taxon>
        <taxon>Metazoa</taxon>
        <taxon>Spiralia</taxon>
        <taxon>Gnathifera</taxon>
        <taxon>Rotifera</taxon>
        <taxon>Eurotatoria</taxon>
        <taxon>Bdelloidea</taxon>
        <taxon>Philodinida</taxon>
        <taxon>Philodinidae</taxon>
        <taxon>Rotaria</taxon>
    </lineage>
</organism>
<protein>
    <recommendedName>
        <fullName evidence="1">G domain-containing protein</fullName>
    </recommendedName>
</protein>
<dbReference type="EMBL" id="CAJOBD010003745">
    <property type="protein sequence ID" value="CAF3964011.1"/>
    <property type="molecule type" value="Genomic_DNA"/>
</dbReference>
<comment type="caution">
    <text evidence="2">The sequence shown here is derived from an EMBL/GenBank/DDBJ whole genome shotgun (WGS) entry which is preliminary data.</text>
</comment>
<reference evidence="2" key="1">
    <citation type="submission" date="2021-02" db="EMBL/GenBank/DDBJ databases">
        <authorList>
            <person name="Nowell W R."/>
        </authorList>
    </citation>
    <scope>NUCLEOTIDE SEQUENCE</scope>
</reference>
<dbReference type="SUPFAM" id="SSF52540">
    <property type="entry name" value="P-loop containing nucleoside triphosphate hydrolases"/>
    <property type="match status" value="1"/>
</dbReference>
<proteinExistence type="predicted"/>
<dbReference type="AlphaFoldDB" id="A0A813Z302"/>
<dbReference type="CDD" id="cd00882">
    <property type="entry name" value="Ras_like_GTPase"/>
    <property type="match status" value="1"/>
</dbReference>
<dbReference type="Proteomes" id="UP000663836">
    <property type="component" value="Unassembled WGS sequence"/>
</dbReference>
<evidence type="ECO:0000313" key="3">
    <source>
        <dbReference type="EMBL" id="CAF3964011.1"/>
    </source>
</evidence>
<sequence length="271" mass="30491">MAKHFNIAICGSARVGKSTLVNALCGKEVAQTSGSLCSITDEMTKYVLNRTCQSVNEATNSTEYSITIWDTPGIESWTKDNVQKHFTKIMLESTPLCMIYCASPGSFARLDLLQWLVDTCIQSNIFCALVCTNKYSGGSQQRNHVLNDFHSLLSRYHTMTRDESNIKYYGNIALCTSVNSIIYEDIDLGVRKGVEGINELIFAITTSLKDEKLAAWCYTIAENESFWSTMSEKMIEIFNICRPPVEEFLRKEGKDIAIFLIPLIIKAIIKK</sequence>
<dbReference type="GO" id="GO:0005525">
    <property type="term" value="F:GTP binding"/>
    <property type="evidence" value="ECO:0007669"/>
    <property type="project" value="InterPro"/>
</dbReference>
<dbReference type="InterPro" id="IPR027417">
    <property type="entry name" value="P-loop_NTPase"/>
</dbReference>
<name>A0A813Z302_9BILA</name>
<gene>
    <name evidence="3" type="ORF">JBS370_LOCUS24250</name>
    <name evidence="2" type="ORF">ZHD862_LOCUS6978</name>
</gene>
<evidence type="ECO:0000313" key="4">
    <source>
        <dbReference type="Proteomes" id="UP000663864"/>
    </source>
</evidence>
<dbReference type="Gene3D" id="3.40.50.300">
    <property type="entry name" value="P-loop containing nucleotide triphosphate hydrolases"/>
    <property type="match status" value="1"/>
</dbReference>
<dbReference type="Pfam" id="PF01926">
    <property type="entry name" value="MMR_HSR1"/>
    <property type="match status" value="1"/>
</dbReference>
<dbReference type="Proteomes" id="UP000663864">
    <property type="component" value="Unassembled WGS sequence"/>
</dbReference>
<evidence type="ECO:0000313" key="2">
    <source>
        <dbReference type="EMBL" id="CAF0893009.1"/>
    </source>
</evidence>
<dbReference type="EMBL" id="CAJNOT010000205">
    <property type="protein sequence ID" value="CAF0893009.1"/>
    <property type="molecule type" value="Genomic_DNA"/>
</dbReference>
<accession>A0A813Z302</accession>
<feature type="domain" description="G" evidence="1">
    <location>
        <begin position="6"/>
        <end position="89"/>
    </location>
</feature>
<dbReference type="InterPro" id="IPR006073">
    <property type="entry name" value="GTP-bd"/>
</dbReference>